<dbReference type="PANTHER" id="PTHR21017">
    <property type="entry name" value="NIPSNAP-RELATED"/>
    <property type="match status" value="1"/>
</dbReference>
<dbReference type="AlphaFoldDB" id="A0A0H2Y1W4"/>
<reference evidence="3" key="1">
    <citation type="submission" date="2006-05" db="EMBL/GenBank/DDBJ databases">
        <title>Complete sequence of chromosome 3 of Burkholderia cenocepacia AU 1054.</title>
        <authorList>
            <consortium name="US DOE Joint Genome Institute"/>
            <person name="Copeland A."/>
            <person name="Lucas S."/>
            <person name="Lapidus A."/>
            <person name="Barry K."/>
            <person name="Detter J.C."/>
            <person name="Glavina del Rio T."/>
            <person name="Hammon N."/>
            <person name="Israni S."/>
            <person name="Dalin E."/>
            <person name="Tice H."/>
            <person name="Pitluck S."/>
            <person name="Chain P."/>
            <person name="Malfatti S."/>
            <person name="Shin M."/>
            <person name="Vergez L."/>
            <person name="Schmutz J."/>
            <person name="Larimer F."/>
            <person name="Land M."/>
            <person name="Hauser L."/>
            <person name="Kyrpides N."/>
            <person name="Lykidis A."/>
            <person name="LiPuma J.J."/>
            <person name="Konstantinidis K."/>
            <person name="Tiedje J.M."/>
            <person name="Richardson P."/>
        </authorList>
    </citation>
    <scope>NUCLEOTIDE SEQUENCE [LARGE SCALE GENOMIC DNA]</scope>
    <source>
        <strain evidence="3">AU 1054</strain>
    </source>
</reference>
<dbReference type="InterPro" id="IPR012577">
    <property type="entry name" value="NIPSNAP"/>
</dbReference>
<sequence length="110" mass="12442">MFVEQRTYTLVPGGVAEYLRLYAECGRAPQEHALGTMVGCFATEIGPLNQLVYLWAFESLDDRARRRAVLMADPEFRTFRGKVRHLLVRQDNQILRQEIGGLLHAPPSAA</sequence>
<dbReference type="Gene3D" id="3.30.70.100">
    <property type="match status" value="1"/>
</dbReference>
<evidence type="ECO:0000259" key="2">
    <source>
        <dbReference type="Pfam" id="PF07978"/>
    </source>
</evidence>
<feature type="domain" description="NIPSNAP" evidence="2">
    <location>
        <begin position="4"/>
        <end position="96"/>
    </location>
</feature>
<dbReference type="EMBL" id="CP000380">
    <property type="protein sequence ID" value="ABF81347.1"/>
    <property type="molecule type" value="Genomic_DNA"/>
</dbReference>
<dbReference type="InterPro" id="IPR011008">
    <property type="entry name" value="Dimeric_a/b-barrel"/>
</dbReference>
<name>A0A0H2Y1W4_BURO1</name>
<protein>
    <recommendedName>
        <fullName evidence="2">NIPSNAP domain-containing protein</fullName>
    </recommendedName>
</protein>
<dbReference type="PANTHER" id="PTHR21017:SF17">
    <property type="entry name" value="PROTEIN NIPSNAP"/>
    <property type="match status" value="1"/>
</dbReference>
<organism evidence="3">
    <name type="scientific">Burkholderia orbicola (strain AU 1054)</name>
    <dbReference type="NCBI Taxonomy" id="331271"/>
    <lineage>
        <taxon>Bacteria</taxon>
        <taxon>Pseudomonadati</taxon>
        <taxon>Pseudomonadota</taxon>
        <taxon>Betaproteobacteria</taxon>
        <taxon>Burkholderiales</taxon>
        <taxon>Burkholderiaceae</taxon>
        <taxon>Burkholderia</taxon>
        <taxon>Burkholderia cepacia complex</taxon>
        <taxon>Burkholderia orbicola</taxon>
    </lineage>
</organism>
<accession>A0A0H2Y1W4</accession>
<evidence type="ECO:0000313" key="3">
    <source>
        <dbReference type="EMBL" id="ABF81347.1"/>
    </source>
</evidence>
<proteinExistence type="inferred from homology"/>
<comment type="similarity">
    <text evidence="1">Belongs to the NipSnap family.</text>
</comment>
<gene>
    <name evidence="3" type="ordered locus">Bcen_6486</name>
</gene>
<dbReference type="SUPFAM" id="SSF54909">
    <property type="entry name" value="Dimeric alpha+beta barrel"/>
    <property type="match status" value="1"/>
</dbReference>
<dbReference type="HOGENOM" id="CLU_097061_2_1_4"/>
<dbReference type="Pfam" id="PF07978">
    <property type="entry name" value="NIPSNAP"/>
    <property type="match status" value="1"/>
</dbReference>
<evidence type="ECO:0000256" key="1">
    <source>
        <dbReference type="ARBA" id="ARBA00005291"/>
    </source>
</evidence>
<dbReference type="InterPro" id="IPR051557">
    <property type="entry name" value="NipSnap_domain"/>
</dbReference>